<feature type="compositionally biased region" description="Low complexity" evidence="1">
    <location>
        <begin position="46"/>
        <end position="75"/>
    </location>
</feature>
<dbReference type="AlphaFoldDB" id="A0A3M8K9V3"/>
<feature type="region of interest" description="Disordered" evidence="1">
    <location>
        <begin position="27"/>
        <end position="95"/>
    </location>
</feature>
<protein>
    <submittedName>
        <fullName evidence="3">Uncharacterized protein</fullName>
    </submittedName>
</protein>
<accession>A0A3M8K9V3</accession>
<evidence type="ECO:0000256" key="2">
    <source>
        <dbReference type="SAM" id="SignalP"/>
    </source>
</evidence>
<organism evidence="3 4">
    <name type="scientific">Corynebacterium alimapuense</name>
    <dbReference type="NCBI Taxonomy" id="1576874"/>
    <lineage>
        <taxon>Bacteria</taxon>
        <taxon>Bacillati</taxon>
        <taxon>Actinomycetota</taxon>
        <taxon>Actinomycetes</taxon>
        <taxon>Mycobacteriales</taxon>
        <taxon>Corynebacteriaceae</taxon>
        <taxon>Corynebacterium</taxon>
    </lineage>
</organism>
<feature type="signal peptide" evidence="2">
    <location>
        <begin position="1"/>
        <end position="21"/>
    </location>
</feature>
<evidence type="ECO:0000313" key="3">
    <source>
        <dbReference type="EMBL" id="RNE49991.1"/>
    </source>
</evidence>
<gene>
    <name evidence="3" type="ORF">C5L39_01045</name>
</gene>
<dbReference type="Proteomes" id="UP000266975">
    <property type="component" value="Unassembled WGS sequence"/>
</dbReference>
<sequence>MRTWAKTGLIAATCVSALALTACGEATVEDDSTTAPTVAPLERGPSSSEATTAAESSEAQSPIAQDPATPQPQDQGAREVDEVPELDASRSAEDQVFLGELSDNGVDIVGVEDQMIGTAITICSPEGTGIDLATVPAVAGQLIEQGRTDLSAEEVATLIEDAARKAYC</sequence>
<dbReference type="RefSeq" id="WP_123047035.1">
    <property type="nucleotide sequence ID" value="NZ_PTJO01000001.1"/>
</dbReference>
<dbReference type="PROSITE" id="PS51257">
    <property type="entry name" value="PROKAR_LIPOPROTEIN"/>
    <property type="match status" value="1"/>
</dbReference>
<reference evidence="3 4" key="1">
    <citation type="submission" date="2018-02" db="EMBL/GenBank/DDBJ databases">
        <title>Corynebacterium alimpuense sp. nov., a marine obligate actinomycete isolated from sediments of Valparaiso bay, Chile.</title>
        <authorList>
            <person name="Claverias F."/>
            <person name="Gonzales-Siles L."/>
            <person name="Salva-Serra F."/>
            <person name="Inganaes E."/>
            <person name="Molin K."/>
            <person name="Cumsille A."/>
            <person name="Undabarrena A."/>
            <person name="Couve E."/>
            <person name="Moore E.R.B."/>
            <person name="Gomila M."/>
            <person name="Camara B."/>
        </authorList>
    </citation>
    <scope>NUCLEOTIDE SEQUENCE [LARGE SCALE GENOMIC DNA]</scope>
    <source>
        <strain evidence="3 4">CCUG 69366</strain>
    </source>
</reference>
<comment type="caution">
    <text evidence="3">The sequence shown here is derived from an EMBL/GenBank/DDBJ whole genome shotgun (WGS) entry which is preliminary data.</text>
</comment>
<evidence type="ECO:0000313" key="4">
    <source>
        <dbReference type="Proteomes" id="UP000266975"/>
    </source>
</evidence>
<name>A0A3M8K9V3_9CORY</name>
<feature type="chain" id="PRO_5039605626" evidence="2">
    <location>
        <begin position="22"/>
        <end position="168"/>
    </location>
</feature>
<keyword evidence="4" id="KW-1185">Reference proteome</keyword>
<dbReference type="EMBL" id="PTJO01000001">
    <property type="protein sequence ID" value="RNE49991.1"/>
    <property type="molecule type" value="Genomic_DNA"/>
</dbReference>
<evidence type="ECO:0000256" key="1">
    <source>
        <dbReference type="SAM" id="MobiDB-lite"/>
    </source>
</evidence>
<keyword evidence="2" id="KW-0732">Signal</keyword>
<proteinExistence type="predicted"/>
<feature type="compositionally biased region" description="Basic and acidic residues" evidence="1">
    <location>
        <begin position="76"/>
        <end position="93"/>
    </location>
</feature>
<dbReference type="OrthoDB" id="4427769at2"/>